<protein>
    <submittedName>
        <fullName evidence="4">Glycosyltransferase family 4 protein</fullName>
    </submittedName>
</protein>
<dbReference type="SUPFAM" id="SSF53756">
    <property type="entry name" value="UDP-Glycosyltransferase/glycogen phosphorylase"/>
    <property type="match status" value="1"/>
</dbReference>
<dbReference type="Proteomes" id="UP001211894">
    <property type="component" value="Unassembled WGS sequence"/>
</dbReference>
<comment type="caution">
    <text evidence="4">The sequence shown here is derived from an EMBL/GenBank/DDBJ whole genome shotgun (WGS) entry which is preliminary data.</text>
</comment>
<dbReference type="CDD" id="cd03808">
    <property type="entry name" value="GT4_CapM-like"/>
    <property type="match status" value="1"/>
</dbReference>
<gene>
    <name evidence="4" type="ORF">PJ311_12255</name>
</gene>
<organism evidence="4 5">
    <name type="scientific">Bacillus changyiensis</name>
    <dbReference type="NCBI Taxonomy" id="3004103"/>
    <lineage>
        <taxon>Bacteria</taxon>
        <taxon>Bacillati</taxon>
        <taxon>Bacillota</taxon>
        <taxon>Bacilli</taxon>
        <taxon>Bacillales</taxon>
        <taxon>Bacillaceae</taxon>
        <taxon>Bacillus</taxon>
    </lineage>
</organism>
<dbReference type="EMBL" id="JAQKAB010000008">
    <property type="protein sequence ID" value="MDA7027360.1"/>
    <property type="molecule type" value="Genomic_DNA"/>
</dbReference>
<evidence type="ECO:0000313" key="5">
    <source>
        <dbReference type="Proteomes" id="UP001211894"/>
    </source>
</evidence>
<name>A0ABT4X4Z1_9BACI</name>
<dbReference type="InterPro" id="IPR001296">
    <property type="entry name" value="Glyco_trans_1"/>
</dbReference>
<evidence type="ECO:0000256" key="1">
    <source>
        <dbReference type="ARBA" id="ARBA00009481"/>
    </source>
</evidence>
<reference evidence="4 5" key="1">
    <citation type="submission" date="2023-01" db="EMBL/GenBank/DDBJ databases">
        <title>Bacillus changyiensis sp. nov., isolated from a coastal deposit.</title>
        <authorList>
            <person name="Xiao G."/>
            <person name="Lai Q."/>
            <person name="Hu Z."/>
            <person name="Shao Z."/>
        </authorList>
    </citation>
    <scope>NUCLEOTIDE SEQUENCE [LARGE SCALE GENOMIC DNA]</scope>
    <source>
        <strain evidence="4 5">CLL-7-23</strain>
    </source>
</reference>
<evidence type="ECO:0000259" key="3">
    <source>
        <dbReference type="Pfam" id="PF13477"/>
    </source>
</evidence>
<dbReference type="InterPro" id="IPR050194">
    <property type="entry name" value="Glycosyltransferase_grp1"/>
</dbReference>
<evidence type="ECO:0000313" key="4">
    <source>
        <dbReference type="EMBL" id="MDA7027360.1"/>
    </source>
</evidence>
<evidence type="ECO:0000259" key="2">
    <source>
        <dbReference type="Pfam" id="PF00534"/>
    </source>
</evidence>
<sequence>MTKTVLFCATVDYHFKAFHLPYLKWFKDQGWNVHVAAQGNIPLPFVDRKFDIAIERSPFHSNNITAYRDLLRIINENHYDIIHCHTPMGGVLARLAARKQRRRETKVIYTAHGFHFCQGAPLKNWLLYYPIEKVLSFLTDCLITINEEDYQLGKALRRKMRTEKIHGIGVNTTQFQPVDEEEKARLRKKYNLKDKDFILIYPAELNTNKNQALLIETVARLQKDMPNIKLVLAGKGLMEEEYRRLAEQKGIASHVLFAGFQKEIHEWVKLADVSVASSIREGLGMNLLEGMAAGKPAVATDNRGHREVIEDGVNGFLIPQGDTKLFSDRLLSLYHSLQLRKQMGEAGRNTAAIFSESCTVKEMAHIYKSFMNEEATAKRRLEG</sequence>
<dbReference type="Gene3D" id="3.40.50.2000">
    <property type="entry name" value="Glycogen Phosphorylase B"/>
    <property type="match status" value="2"/>
</dbReference>
<proteinExistence type="inferred from homology"/>
<dbReference type="RefSeq" id="WP_271341201.1">
    <property type="nucleotide sequence ID" value="NZ_JAQKAB010000008.1"/>
</dbReference>
<comment type="similarity">
    <text evidence="1">Belongs to the glycosyltransferase group 1 family. Glycosyltransferase 4 subfamily.</text>
</comment>
<dbReference type="Pfam" id="PF13477">
    <property type="entry name" value="Glyco_trans_4_2"/>
    <property type="match status" value="1"/>
</dbReference>
<accession>A0ABT4X4Z1</accession>
<dbReference type="InterPro" id="IPR028098">
    <property type="entry name" value="Glyco_trans_4-like_N"/>
</dbReference>
<keyword evidence="5" id="KW-1185">Reference proteome</keyword>
<dbReference type="PANTHER" id="PTHR45947">
    <property type="entry name" value="SULFOQUINOVOSYL TRANSFERASE SQD2"/>
    <property type="match status" value="1"/>
</dbReference>
<dbReference type="Pfam" id="PF00534">
    <property type="entry name" value="Glycos_transf_1"/>
    <property type="match status" value="1"/>
</dbReference>
<feature type="domain" description="Glycosyl transferase family 1" evidence="2">
    <location>
        <begin position="183"/>
        <end position="349"/>
    </location>
</feature>
<dbReference type="PANTHER" id="PTHR45947:SF3">
    <property type="entry name" value="SULFOQUINOVOSYL TRANSFERASE SQD2"/>
    <property type="match status" value="1"/>
</dbReference>
<feature type="domain" description="Glycosyltransferase subfamily 4-like N-terminal" evidence="3">
    <location>
        <begin position="6"/>
        <end position="145"/>
    </location>
</feature>